<evidence type="ECO:0000256" key="14">
    <source>
        <dbReference type="ARBA" id="ARBA00023170"/>
    </source>
</evidence>
<accession>A0A8J6K261</accession>
<dbReference type="PRINTS" id="PR00013">
    <property type="entry name" value="FNTYPEII"/>
</dbReference>
<feature type="domain" description="C-type lectin" evidence="20">
    <location>
        <begin position="506"/>
        <end position="621"/>
    </location>
</feature>
<gene>
    <name evidence="22" type="ORF">GDO78_003227</name>
</gene>
<evidence type="ECO:0000256" key="16">
    <source>
        <dbReference type="ARBA" id="ARBA00071860"/>
    </source>
</evidence>
<keyword evidence="11 18" id="KW-1133">Transmembrane helix</keyword>
<keyword evidence="7" id="KW-0430">Lectin</keyword>
<dbReference type="Pfam" id="PF00059">
    <property type="entry name" value="Lectin_C"/>
    <property type="match status" value="8"/>
</dbReference>
<keyword evidence="8" id="KW-0677">Repeat</keyword>
<dbReference type="FunFam" id="3.10.100.10:FF:000027">
    <property type="entry name" value="Mannose receptor, C type 1"/>
    <property type="match status" value="1"/>
</dbReference>
<evidence type="ECO:0000259" key="21">
    <source>
        <dbReference type="PROSITE" id="PS51092"/>
    </source>
</evidence>
<dbReference type="Pfam" id="PF24562">
    <property type="entry name" value="CysR_MRC2_N"/>
    <property type="match status" value="1"/>
</dbReference>
<dbReference type="FunFam" id="3.10.100.10:FF:000030">
    <property type="entry name" value="Mannose receptor C-type 1"/>
    <property type="match status" value="1"/>
</dbReference>
<dbReference type="SUPFAM" id="SSF57440">
    <property type="entry name" value="Kringle-like"/>
    <property type="match status" value="1"/>
</dbReference>
<proteinExistence type="predicted"/>
<dbReference type="Gene3D" id="3.10.100.10">
    <property type="entry name" value="Mannose-Binding Protein A, subunit A"/>
    <property type="match status" value="8"/>
</dbReference>
<sequence>MTASILLILLYLVSPSLQLDSDTFLIFNENHKKCLEAKNSAIVAAQCNEKLETQKFRWISKNQLINVGKSQCLAVSSIAEWSPVTLYTCDGSSDLQKWECKNETLFGIMGSNLHLNYGNRKEDILLYKGVGFWSRWKIYSTPDDLCAKAYEEIYTLKGNANGQPCVFPFKYDNKWYPDCTTAGRSDGRLWCSTALEYEKERLYGFCPYKSSSDGFWTTDSVIGVDYQINADSALTWYQARRSCQQQDAELLSITELHEQSFISGLTNTLTTGLWIGLNSLDFNAGWRWDSGGPFRYLNWVPGNPSTEPGINCVTLNPGKSGKWESKECAQKLGYICKKGNSSASYVPPSGINDPISCPASWIPYNGFCYTLLKENKIWKDAVLSCRKEEGDLASLHNIEESSFITSQFGFGDAEYVWIGLNDLKTQLFFEWSDGSPVTYTTWQRGEPSHLTNKQEDCVALSAKDGQWADKMCERTLPYLCKRKPLPTDHEQAASVEQGCDKGWKRHGFYCYFISTSATSFSEANNTCNGQGAYMMTVEDRFEQAYLTSLIGFRPEKYFWTGLSDTEERNTFKWTNKERVLYTHWNTGMPDRKQGCVAMRTGKKAGLWDVINCDESAKYVCKKWAQGVTPPPIPTTTAEPTCPPNWTTAGNACYKHYMEESSEKLSWFDAKNFCKTIGGDLASISDRDEHQALWTMLLHAGVYRTAFWVGLLKSNVDEGFEWSDGSPMNYENWAYGEPNNYQELEHCGEVNTDHRLSWNDRHCDSPQDWICEIRKGTTLKPEPTKPAIPPFEFTSDGWLIQEDRQYYISKDEVAMDKAREFCKRNFGDLVTINSESERRFLWKYILKNGKTNSYFIGLRISVDKEFKWMDGSPTDFVAWSVHEPNFANNDENCVAMYKNIGYWNDINCGYPNSYICERRNSSINVTAAPTAPVPEGSCPQDWHSFRKQCYRIYGNEADEVVDWYVARQECQKEGGNLVTINDDLTQAFITTKLVDMEVDVWIGMNDKNSEHKFLWTDQSGVYFTNWAKGHPSGSEVYAYNDDTDCVAMKRGAILDAGTWTEEECDLNKGFICQKSQDPNKPAVPTTAPASKQYKYGDASYKFVETKMKWDEARRKCKSSDSELASILNEYTISFLKLHIAKHKEPFWIGLTSSNKTSNMYRWIDNWKLRYTKWAAGEPKKKASCVYIDINGQWKTSSCDENYMSICKQTNVIAPTEPPQKPGTCPESSGKTWLPFRGHCYLIESSFTRNWAQSSMECLRNGANLVSIEDSIESDFLFHHIEHLADRVKSFWLGMYRNVEEKWLWLDNTPLDFVNWNTGEPSEHSDEDCVEMYATVGTWNNIYCSSYKGYICKKLKTPLPTDKPLEKPAENKADKPSHGLTGGVVFLVIFIIAATTIAVYYLYRRKQNKPQPDTSFNNSLYFDGNRAPSSHDTNVLVENIEQNERAIS</sequence>
<dbReference type="SMART" id="SM00059">
    <property type="entry name" value="FN2"/>
    <property type="match status" value="1"/>
</dbReference>
<dbReference type="InterPro" id="IPR050111">
    <property type="entry name" value="C-type_lectin/snaclec_domain"/>
</dbReference>
<reference evidence="22" key="1">
    <citation type="thesis" date="2020" institute="ProQuest LLC" country="789 East Eisenhower Parkway, Ann Arbor, MI, USA">
        <title>Comparative Genomics and Chromosome Evolution.</title>
        <authorList>
            <person name="Mudd A.B."/>
        </authorList>
    </citation>
    <scope>NUCLEOTIDE SEQUENCE</scope>
    <source>
        <strain evidence="22">HN-11 Male</strain>
        <tissue evidence="22">Kidney and liver</tissue>
    </source>
</reference>
<feature type="domain" description="C-type lectin" evidence="20">
    <location>
        <begin position="364"/>
        <end position="481"/>
    </location>
</feature>
<dbReference type="FunFam" id="3.10.100.10:FF:000031">
    <property type="entry name" value="macrophage mannose receptor 1"/>
    <property type="match status" value="1"/>
</dbReference>
<keyword evidence="15" id="KW-0325">Glycoprotein</keyword>
<evidence type="ECO:0000313" key="22">
    <source>
        <dbReference type="EMBL" id="KAG9476571.1"/>
    </source>
</evidence>
<evidence type="ECO:0000256" key="10">
    <source>
        <dbReference type="ARBA" id="ARBA00022837"/>
    </source>
</evidence>
<evidence type="ECO:0000256" key="18">
    <source>
        <dbReference type="SAM" id="Phobius"/>
    </source>
</evidence>
<dbReference type="FunFam" id="3.10.100.10:FF:000014">
    <property type="entry name" value="Macrophage mannose receptor 1"/>
    <property type="match status" value="1"/>
</dbReference>
<keyword evidence="5 18" id="KW-0812">Transmembrane</keyword>
<dbReference type="SUPFAM" id="SSF56436">
    <property type="entry name" value="C-type lectin-like"/>
    <property type="match status" value="8"/>
</dbReference>
<evidence type="ECO:0000256" key="12">
    <source>
        <dbReference type="ARBA" id="ARBA00023136"/>
    </source>
</evidence>
<evidence type="ECO:0000256" key="7">
    <source>
        <dbReference type="ARBA" id="ARBA00022734"/>
    </source>
</evidence>
<feature type="domain" description="Fibronectin type-II" evidence="21">
    <location>
        <begin position="160"/>
        <end position="208"/>
    </location>
</feature>
<dbReference type="GO" id="GO:0006897">
    <property type="term" value="P:endocytosis"/>
    <property type="evidence" value="ECO:0007669"/>
    <property type="project" value="UniProtKB-KW"/>
</dbReference>
<feature type="chain" id="PRO_5035287771" description="Macrophage mannose receptor 1" evidence="19">
    <location>
        <begin position="19"/>
        <end position="1446"/>
    </location>
</feature>
<keyword evidence="6 19" id="KW-0732">Signal</keyword>
<dbReference type="OrthoDB" id="6356110at2759"/>
<dbReference type="FunFam" id="3.10.100.10:FF:000016">
    <property type="entry name" value="macrophage mannose receptor 1"/>
    <property type="match status" value="1"/>
</dbReference>
<dbReference type="InterPro" id="IPR000772">
    <property type="entry name" value="Ricin_B_lectin"/>
</dbReference>
<dbReference type="PANTHER" id="PTHR22803">
    <property type="entry name" value="MANNOSE, PHOSPHOLIPASE, LECTIN RECEPTOR RELATED"/>
    <property type="match status" value="1"/>
</dbReference>
<dbReference type="InterPro" id="IPR036943">
    <property type="entry name" value="FN_type2_sf"/>
</dbReference>
<dbReference type="FunFam" id="3.10.100.10:FF:000023">
    <property type="entry name" value="Macrophage mannose receptor 1"/>
    <property type="match status" value="1"/>
</dbReference>
<dbReference type="FunFam" id="2.80.10.50:FF:000032">
    <property type="entry name" value="macrophage mannose receptor 1"/>
    <property type="match status" value="1"/>
</dbReference>
<dbReference type="FunFam" id="3.10.100.10:FF:000022">
    <property type="entry name" value="Mannose receptor C-type 1"/>
    <property type="match status" value="1"/>
</dbReference>
<dbReference type="PROSITE" id="PS50231">
    <property type="entry name" value="RICIN_B_LECTIN"/>
    <property type="match status" value="1"/>
</dbReference>
<evidence type="ECO:0000256" key="13">
    <source>
        <dbReference type="ARBA" id="ARBA00023157"/>
    </source>
</evidence>
<comment type="caution">
    <text evidence="22">The sequence shown here is derived from an EMBL/GenBank/DDBJ whole genome shotgun (WGS) entry which is preliminary data.</text>
</comment>
<name>A0A8J6K261_ELECQ</name>
<dbReference type="InterPro" id="IPR016186">
    <property type="entry name" value="C-type_lectin-like/link_sf"/>
</dbReference>
<evidence type="ECO:0000256" key="4">
    <source>
        <dbReference type="ARBA" id="ARBA00022583"/>
    </source>
</evidence>
<protein>
    <recommendedName>
        <fullName evidence="16">Macrophage mannose receptor 1</fullName>
    </recommendedName>
</protein>
<keyword evidence="12 18" id="KW-0472">Membrane</keyword>
<evidence type="ECO:0000256" key="11">
    <source>
        <dbReference type="ARBA" id="ARBA00022989"/>
    </source>
</evidence>
<feature type="domain" description="C-type lectin" evidence="20">
    <location>
        <begin position="648"/>
        <end position="771"/>
    </location>
</feature>
<dbReference type="InterPro" id="IPR013806">
    <property type="entry name" value="Kringle-like"/>
</dbReference>
<dbReference type="SMART" id="SM00034">
    <property type="entry name" value="CLECT"/>
    <property type="match status" value="8"/>
</dbReference>
<dbReference type="Proteomes" id="UP000770717">
    <property type="component" value="Unassembled WGS sequence"/>
</dbReference>
<comment type="subcellular location">
    <subcellularLocation>
        <location evidence="1">Cell membrane</location>
        <topology evidence="1">Single-pass type I membrane protein</topology>
    </subcellularLocation>
    <subcellularLocation>
        <location evidence="2">Endosome membrane</location>
        <topology evidence="2">Single-pass type I membrane protein</topology>
    </subcellularLocation>
</comment>
<dbReference type="PROSITE" id="PS00615">
    <property type="entry name" value="C_TYPE_LECTIN_1"/>
    <property type="match status" value="5"/>
</dbReference>
<keyword evidence="23" id="KW-1185">Reference proteome</keyword>
<feature type="signal peptide" evidence="19">
    <location>
        <begin position="1"/>
        <end position="18"/>
    </location>
</feature>
<organism evidence="22 23">
    <name type="scientific">Eleutherodactylus coqui</name>
    <name type="common">Puerto Rican coqui</name>
    <dbReference type="NCBI Taxonomy" id="57060"/>
    <lineage>
        <taxon>Eukaryota</taxon>
        <taxon>Metazoa</taxon>
        <taxon>Chordata</taxon>
        <taxon>Craniata</taxon>
        <taxon>Vertebrata</taxon>
        <taxon>Euteleostomi</taxon>
        <taxon>Amphibia</taxon>
        <taxon>Batrachia</taxon>
        <taxon>Anura</taxon>
        <taxon>Neobatrachia</taxon>
        <taxon>Hyloidea</taxon>
        <taxon>Eleutherodactylidae</taxon>
        <taxon>Eleutherodactylinae</taxon>
        <taxon>Eleutherodactylus</taxon>
        <taxon>Eleutherodactylus</taxon>
    </lineage>
</organism>
<dbReference type="GO" id="GO:0005537">
    <property type="term" value="F:D-mannose binding"/>
    <property type="evidence" value="ECO:0007669"/>
    <property type="project" value="UniProtKB-ARBA"/>
</dbReference>
<evidence type="ECO:0000256" key="9">
    <source>
        <dbReference type="ARBA" id="ARBA00022753"/>
    </source>
</evidence>
<evidence type="ECO:0000256" key="15">
    <source>
        <dbReference type="ARBA" id="ARBA00023180"/>
    </source>
</evidence>
<evidence type="ECO:0000256" key="2">
    <source>
        <dbReference type="ARBA" id="ARBA00004530"/>
    </source>
</evidence>
<feature type="domain" description="C-type lectin" evidence="20">
    <location>
        <begin position="944"/>
        <end position="1072"/>
    </location>
</feature>
<feature type="transmembrane region" description="Helical" evidence="18">
    <location>
        <begin position="1378"/>
        <end position="1401"/>
    </location>
</feature>
<keyword evidence="13 17" id="KW-1015">Disulfide bond</keyword>
<dbReference type="FunFam" id="3.10.100.10:FF:000025">
    <property type="entry name" value="Mannose receptor C-type 1"/>
    <property type="match status" value="1"/>
</dbReference>
<keyword evidence="4" id="KW-0254">Endocytosis</keyword>
<evidence type="ECO:0000256" key="8">
    <source>
        <dbReference type="ARBA" id="ARBA00022737"/>
    </source>
</evidence>
<feature type="domain" description="C-type lectin" evidence="20">
    <location>
        <begin position="1094"/>
        <end position="1206"/>
    </location>
</feature>
<dbReference type="GO" id="GO:0005886">
    <property type="term" value="C:plasma membrane"/>
    <property type="evidence" value="ECO:0007669"/>
    <property type="project" value="UniProtKB-SubCell"/>
</dbReference>
<keyword evidence="14" id="KW-0675">Receptor</keyword>
<dbReference type="PROSITE" id="PS50041">
    <property type="entry name" value="C_TYPE_LECTIN_2"/>
    <property type="match status" value="8"/>
</dbReference>
<dbReference type="InterPro" id="IPR035992">
    <property type="entry name" value="Ricin_B-like_lectins"/>
</dbReference>
<dbReference type="InterPro" id="IPR018378">
    <property type="entry name" value="C-type_lectin_CS"/>
</dbReference>
<dbReference type="PRINTS" id="PR01504">
    <property type="entry name" value="PNCREATITSAP"/>
</dbReference>
<evidence type="ECO:0000256" key="17">
    <source>
        <dbReference type="PROSITE-ProRule" id="PRU00479"/>
    </source>
</evidence>
<dbReference type="CDD" id="cd00037">
    <property type="entry name" value="CLECT"/>
    <property type="match status" value="8"/>
</dbReference>
<dbReference type="Pfam" id="PF00040">
    <property type="entry name" value="fn2"/>
    <property type="match status" value="1"/>
</dbReference>
<evidence type="ECO:0000256" key="6">
    <source>
        <dbReference type="ARBA" id="ARBA00022729"/>
    </source>
</evidence>
<dbReference type="PROSITE" id="PS51092">
    <property type="entry name" value="FN2_2"/>
    <property type="match status" value="1"/>
</dbReference>
<dbReference type="InterPro" id="IPR016187">
    <property type="entry name" value="CTDL_fold"/>
</dbReference>
<feature type="domain" description="C-type lectin" evidence="20">
    <location>
        <begin position="800"/>
        <end position="916"/>
    </location>
</feature>
<dbReference type="FunFam" id="2.10.10.10:FF:000001">
    <property type="entry name" value="Fibronectin 1a isoform 1"/>
    <property type="match status" value="1"/>
</dbReference>
<keyword evidence="3" id="KW-1003">Cell membrane</keyword>
<dbReference type="Gene3D" id="2.10.10.10">
    <property type="entry name" value="Fibronectin, type II, collagen-binding"/>
    <property type="match status" value="1"/>
</dbReference>
<dbReference type="InterPro" id="IPR000562">
    <property type="entry name" value="FN_type2_dom"/>
</dbReference>
<feature type="domain" description="C-type lectin" evidence="20">
    <location>
        <begin position="226"/>
        <end position="337"/>
    </location>
</feature>
<evidence type="ECO:0000256" key="5">
    <source>
        <dbReference type="ARBA" id="ARBA00022692"/>
    </source>
</evidence>
<evidence type="ECO:0000259" key="20">
    <source>
        <dbReference type="PROSITE" id="PS50041"/>
    </source>
</evidence>
<dbReference type="CDD" id="cd00062">
    <property type="entry name" value="FN2"/>
    <property type="match status" value="1"/>
</dbReference>
<evidence type="ECO:0000256" key="1">
    <source>
        <dbReference type="ARBA" id="ARBA00004251"/>
    </source>
</evidence>
<feature type="disulfide bond" evidence="17">
    <location>
        <begin position="179"/>
        <end position="206"/>
    </location>
</feature>
<evidence type="ECO:0000256" key="19">
    <source>
        <dbReference type="SAM" id="SignalP"/>
    </source>
</evidence>
<dbReference type="InterPro" id="IPR001304">
    <property type="entry name" value="C-type_lectin-like"/>
</dbReference>
<keyword evidence="10" id="KW-0106">Calcium</keyword>
<dbReference type="SUPFAM" id="SSF50370">
    <property type="entry name" value="Ricin B-like lectins"/>
    <property type="match status" value="1"/>
</dbReference>
<keyword evidence="9" id="KW-0967">Endosome</keyword>
<dbReference type="GO" id="GO:0010008">
    <property type="term" value="C:endosome membrane"/>
    <property type="evidence" value="ECO:0007669"/>
    <property type="project" value="UniProtKB-SubCell"/>
</dbReference>
<evidence type="ECO:0000313" key="23">
    <source>
        <dbReference type="Proteomes" id="UP000770717"/>
    </source>
</evidence>
<dbReference type="EMBL" id="WNTK01000011">
    <property type="protein sequence ID" value="KAG9476571.1"/>
    <property type="molecule type" value="Genomic_DNA"/>
</dbReference>
<dbReference type="Gene3D" id="2.80.10.50">
    <property type="match status" value="1"/>
</dbReference>
<dbReference type="SMART" id="SM00458">
    <property type="entry name" value="RICIN"/>
    <property type="match status" value="1"/>
</dbReference>
<feature type="disulfide bond" evidence="17">
    <location>
        <begin position="165"/>
        <end position="191"/>
    </location>
</feature>
<evidence type="ECO:0000256" key="3">
    <source>
        <dbReference type="ARBA" id="ARBA00022475"/>
    </source>
</evidence>
<dbReference type="CDD" id="cd23407">
    <property type="entry name" value="beta-trefoil_Ricin_MRC1"/>
    <property type="match status" value="1"/>
</dbReference>
<feature type="domain" description="C-type lectin" evidence="20">
    <location>
        <begin position="1234"/>
        <end position="1351"/>
    </location>
</feature>